<organism evidence="1 2">
    <name type="scientific">Deinobacterium chartae</name>
    <dbReference type="NCBI Taxonomy" id="521158"/>
    <lineage>
        <taxon>Bacteria</taxon>
        <taxon>Thermotogati</taxon>
        <taxon>Deinococcota</taxon>
        <taxon>Deinococci</taxon>
        <taxon>Deinococcales</taxon>
        <taxon>Deinococcaceae</taxon>
        <taxon>Deinobacterium</taxon>
    </lineage>
</organism>
<sequence length="165" mass="18757">MTASDPPSLRALAQGADHIDAHAIESDLELEVFLAGLFAYNPAWVTFLYRVRVVFLGLLGQRTGLPARWTDSRVPMKPGERLSFFTVEDAGRDFWIAQGREAHLTARLAVVQEPGQRRTYRYRLVTVVHLHNLTGRIYLRMILPFHHRIVTLMLRHAATFVGKPA</sequence>
<evidence type="ECO:0000313" key="2">
    <source>
        <dbReference type="Proteomes" id="UP000569951"/>
    </source>
</evidence>
<protein>
    <recommendedName>
        <fullName evidence="3">DUF2867 domain-containing protein</fullName>
    </recommendedName>
</protein>
<name>A0A841HXM8_9DEIO</name>
<dbReference type="EMBL" id="JACHHG010000001">
    <property type="protein sequence ID" value="MBB6096668.1"/>
    <property type="molecule type" value="Genomic_DNA"/>
</dbReference>
<accession>A0A841HXM8</accession>
<comment type="caution">
    <text evidence="1">The sequence shown here is derived from an EMBL/GenBank/DDBJ whole genome shotgun (WGS) entry which is preliminary data.</text>
</comment>
<dbReference type="RefSeq" id="WP_183983371.1">
    <property type="nucleotide sequence ID" value="NZ_JACHHG010000001.1"/>
</dbReference>
<dbReference type="InterPro" id="IPR021295">
    <property type="entry name" value="DUF2867"/>
</dbReference>
<dbReference type="Proteomes" id="UP000569951">
    <property type="component" value="Unassembled WGS sequence"/>
</dbReference>
<keyword evidence="2" id="KW-1185">Reference proteome</keyword>
<gene>
    <name evidence="1" type="ORF">HNR42_000080</name>
</gene>
<evidence type="ECO:0000313" key="1">
    <source>
        <dbReference type="EMBL" id="MBB6096668.1"/>
    </source>
</evidence>
<dbReference type="Pfam" id="PF11066">
    <property type="entry name" value="DUF2867"/>
    <property type="match status" value="1"/>
</dbReference>
<evidence type="ECO:0008006" key="3">
    <source>
        <dbReference type="Google" id="ProtNLM"/>
    </source>
</evidence>
<proteinExistence type="predicted"/>
<dbReference type="AlphaFoldDB" id="A0A841HXM8"/>
<reference evidence="1 2" key="1">
    <citation type="submission" date="2020-08" db="EMBL/GenBank/DDBJ databases">
        <title>Genomic Encyclopedia of Type Strains, Phase IV (KMG-IV): sequencing the most valuable type-strain genomes for metagenomic binning, comparative biology and taxonomic classification.</title>
        <authorList>
            <person name="Goeker M."/>
        </authorList>
    </citation>
    <scope>NUCLEOTIDE SEQUENCE [LARGE SCALE GENOMIC DNA]</scope>
    <source>
        <strain evidence="1 2">DSM 21458</strain>
    </source>
</reference>